<dbReference type="InterPro" id="IPR002035">
    <property type="entry name" value="VWF_A"/>
</dbReference>
<dbReference type="SMART" id="SM00327">
    <property type="entry name" value="VWA"/>
    <property type="match status" value="14"/>
</dbReference>
<feature type="disulfide bond" evidence="2">
    <location>
        <begin position="1490"/>
        <end position="1499"/>
    </location>
</feature>
<feature type="domain" description="F5/8 type C" evidence="5">
    <location>
        <begin position="65"/>
        <end position="187"/>
    </location>
</feature>
<feature type="domain" description="VWFA" evidence="7">
    <location>
        <begin position="1110"/>
        <end position="1284"/>
    </location>
</feature>
<feature type="domain" description="F5/8 type C" evidence="5">
    <location>
        <begin position="2938"/>
        <end position="3099"/>
    </location>
</feature>
<dbReference type="PANTHER" id="PTHR22588:SF3">
    <property type="entry name" value="VWFA DOMAIN-CONTAINING PROTEIN"/>
    <property type="match status" value="1"/>
</dbReference>
<dbReference type="InterPro" id="IPR000421">
    <property type="entry name" value="FA58C"/>
</dbReference>
<feature type="domain" description="VWFA" evidence="7">
    <location>
        <begin position="1838"/>
        <end position="2019"/>
    </location>
</feature>
<feature type="domain" description="VWFA" evidence="7">
    <location>
        <begin position="562"/>
        <end position="738"/>
    </location>
</feature>
<feature type="domain" description="VWFA" evidence="7">
    <location>
        <begin position="2028"/>
        <end position="2203"/>
    </location>
</feature>
<feature type="domain" description="VWFA" evidence="7">
    <location>
        <begin position="745"/>
        <end position="920"/>
    </location>
</feature>
<comment type="similarity">
    <text evidence="1">Belongs to the EGF domain peptide family.</text>
</comment>
<dbReference type="SUPFAM" id="SSF49785">
    <property type="entry name" value="Galactose-binding domain-like"/>
    <property type="match status" value="3"/>
</dbReference>
<feature type="domain" description="VWFA" evidence="7">
    <location>
        <begin position="1666"/>
        <end position="1839"/>
    </location>
</feature>
<comment type="caution">
    <text evidence="2">Lacks conserved residue(s) required for the propagation of feature annotation.</text>
</comment>
<feature type="domain" description="F5/8 type C" evidence="5">
    <location>
        <begin position="1504"/>
        <end position="1656"/>
    </location>
</feature>
<dbReference type="PANTHER" id="PTHR22588">
    <property type="entry name" value="VWFA DOMAIN-CONTAINING PROTEIN"/>
    <property type="match status" value="1"/>
</dbReference>
<sequence length="3546" mass="384900">MACNKRIFVCLFLLLCIWLHFADGQVALEDVGCGPFVDNYLLGITEKSFTATSGHTGIPSLKGIAWKPTVMSVDQTLTIDLGQKMEISKFSFGGDGNETVPSPAPTNIILYYSDDGVNFTCPKKPLGSCKDWQSAAPPDSLSGAHVITYDIVPALSARYIKIDPIEPAPTLANNGSESALRVEFYGCTPVVPAIDIIFAISATSGSADQIFTTMKNTCKEIVTLYGIRTIRHATIVFGTNVVTVFNLTNFTTKADAHTAIDAAVRENGIPDLVKALQQSKTVFENSPREGARRILIVMMERSSSASEVKCKAEAVLLRRAGAMVVGVGVGRMMPVPDLGWITLNSYYVMLRPPTANVKHMCIGIMTRALKDFDVTFAIGATMFESFEAMRMSIGAIVDKYGVDTVHYSIVVYGPGVNNSVIRYSYTEFLQYNATTFKTLVYNTLELGGSGDLPVDDALRKCKITFDDAKVRSCAEKDVVIMMDKDTNIDDMTIRNIADPMETSGLRIIPVGIGPGVTRRQLLTIATNWYDVIYEAVPRNATPEKLQERTMDKVYRLYVQEIDLCFMLNAASIQADTLYTYMYNTMRSIIHQYSFGRLRYSFILYGDVPATYYSFDTIFPNKEILLRAVSRIKKATGGSGMDQAFEHARAIYANASLTRSESWKVLVTMMDKRSGLSEAKLKSLSAPLQDLGVLIIPVALGRYIDALECYYISAFRDNVMLPAINQSFVATGEMIMNRVVHFPQIDIVFVLSASSMKSSTTFSLMQNCILKIGSKFGVYTFHYSVILYGSSSVKKFDFNTAFPYREALIEESNNLVKENGSSAITEALSFARTVLNDASARSNVRRGVAVIFDKATGKTVQQLQSAARPLHDEGIIVVASGVGPEVTKEEARAMTSRRNDATHVNDTYQPGPLGDHIVRRILKDGTEEMDIVFAMTLSSTSPHTMLMKTLIQMLIRRYGIYRIHYGAIVFGQTASTAFNFDSAYSDDKSFLDAVNGLAKVDDSAANVTLAMEEAYKIFTTSTTRKESRKVLVIMIDRLTVDDQEKLKLARKRLGDLGVTIITVALGSTVDSSKIYDYCPYRGNTIYSKDGGISWDMAEKIIEKITRIPELDLTFTLSADSATPEQMYVLMKEIIKSFTTKFGTSKFRVGVVNAGSSPTRVFDFSDSLPDKESFKNEIEKISRISGSPDIPKALEEVYKVFNESSSRPTAKKYNVIIVDRPLNVAEPDIRTALKPFDEKNIITIAVGIQKANKTELVAYTESKRAVIQANATDSPMDTMDEVMKVILNDDLKPSYVTFAVSAAGINATKTLNFIKDVIKKTISRHGGTDNMNINVIVFGDKASEVISFDSDLSEEELLKAVDSIPLPTGEPSIKAALDEVRKRFNESGAPANAKKLCVLMWDNTTSDSEADLKLVSDGLREDNITLLSMPLSPEAALDAPKFTEPLLTKPPSDVPMAVEIILHDGGISLLANPCEPNPCQHGGVCTESGCMCPSSYYGTYCENRKGDEIGCGSLLDGYLLSISNSAFSASSGTPINPVLSGSAWTPTVADKNQYLTIDLGVEVKLSGIAFGGKSGINESQSLVRVSYSTDGSNYAFVKDDGKASPKDFQSSVPPSVPGHHITYAGLPRDVDARYFRFHPSEPVTPVDALSLRVAVYGCVSGHYTPDLHMMLAISATSTIPASTFSLMSTATQNIINLYGIRTIKYSAFTFGNITQNVVNFEENLTKTEIIEKLKSSSPIPGGPNLQEALIYANKRFVNYSRPNARRVLVVFMDKGSGVPEASLSSDINNLRNNEVLTVGVGVGREDSIPDVEWLALNRFYVMRRSPNEDPMHLGRDIMTRVLKVFDVTFVISASSNKNFDLIKSTLQSIIAKYGIKTIHYSILRYGSTTADQLYSFTSSSSFNKNGLNTKVSEIAFGDGSTSAIEQALALSKASFTDSLVRISADHIVVVITDKDSGADATKIKTAADSLEKEGIRIIPVGIGNNVKGKEASILTSNNKDIIKMADSTSETKLQEEIMKNIYRLYMPDIDLIFIMNAASADSENTYTYMQNIVKSVIQRYNYGRIHYTFIIHGDTPIFKYSFGEQFPSKDAVLKAVSKLPRSTKGSSLDKALLLARDLFIKEDVRRNSWKIIVPIMDIRTGLSSEKLRNVSSMLHEIGVRVVPVGVGEQASPRELDDITAYEDHVVLIPKDTSYVETGEEAMNRVLQIPDVDVVYALSPSSNSTFKTMTDSIKKVGDKFGTDRFHYSIVVYGNSTKNVSSFDTIIPYEEALEEEVNKAIRQSLSGNSNLEEALTNAKKILNTPNTRKSSRKAVVIITDNTSGKTPTVLKDTAKPLHEQGIIVVSSGIGDDPKYDELRSMTLRKEDVVKVKPEDTSGYLGDRIVARILKDGIPEIDLVFAISPSIDRKNISAIMKDILKSIIQRYGDDKITYSVITYGSDSSSEIALSDQFPDLESLINAVDSVGAKPSYDAPNLEKAMDEAKLLFEEAPIRSNARKVFVPILDRNTENPEQVLKAATKSLQDLGATIVPVGIGDDVSKEELDRVTIFKDNVIKPASNVPFYDTGEEIISKIIGVPEVFLTFAVTPNKNSTDKVYKLMKDTISSLTKKYGKKIRPSVVTFDEPPKVLFDFEDTLPTEEALKRKLDGLPKREGLLDFTNTLKKVEDIFNSTELKPTSKKALVVLTDQKFAKSGPSILESMRPLDEKAIRPIVVPLGDDINEEELLGITRTKRKIIKPSDTDGGMQLGDEIMKAILNDGLPELDITFAISATTQNATKTIEQAKLIIQSVEKYYGTDKVHYSVVIFGDNATTPIQFNDGPLNEGELLKALENLKNSSGQPNFKRAIDEVKSNLNTSSGVRPDAVKVVVPIFDAPLFPEEPLLDTAQKLKEESLIVVPVPVQPLADNSQAELLTPDKDNVRPTVFGDDPMLIGEGIIDIALKGCGHMELGVMVYRNDGNKHRRVSDEDITASSSLDKYPPHRGRLYMDPIGSYGSGWCASPIDATPYLQIHFGLPMMITTITTRGILDGPNGTAFVKSYYISYTNDTEARWYNYTEPGQAQPYVFKSAFTAVPNNVSSMVLAKFLRIYPLKGETSFCMQAAVHGCDPLAKVPAVDQRPEKWDVDVTKDGESYVWIIPLALIPILMFTTAIPMLLRFGPGGSWSSSSTSSFLKNLKFPPTYNQKSEIQTVLLEFGDEDGAGEGGGGGGKSLAMTVTGLEAGGYSAGGGGGGAGGAAYAEMTTTTYTESYAAYSTVSGTGASGSGAAVAAGSASAGGAGGAGGASAYMMSASGGGAAGSSGSIGAGAAGGAGAVAAVAVSGGGGGGGYAKFESNSHSISQQQQFEAEMGEIDIMFDMEGYSSVSMNGGSGAAAATSNTYESISTLEQSGMSASGSSGVGNAGVAAASADSSAVASGNTHQNMNSFGQSRIATSSGNGLYGVGNAWMPASSGESSALIQEEGTAEASTENLSAGSGMNRAQGMASSYLADAGKPGTDTVNAAGEDHQYDYVYSPDDQGMTSLPPESDAEHFADNLFNEHNKIFSFDRQYLPSSKA</sequence>
<dbReference type="Gene3D" id="3.40.50.410">
    <property type="entry name" value="von Willebrand factor, type A domain"/>
    <property type="match status" value="14"/>
</dbReference>
<dbReference type="Proteomes" id="UP000001593">
    <property type="component" value="Unassembled WGS sequence"/>
</dbReference>
<dbReference type="PROSITE" id="PS50022">
    <property type="entry name" value="FA58C_3"/>
    <property type="match status" value="3"/>
</dbReference>
<feature type="domain" description="VWFA" evidence="7">
    <location>
        <begin position="929"/>
        <end position="1103"/>
    </location>
</feature>
<gene>
    <name evidence="8" type="ORF">NEMVEDRAFT_v1g238912</name>
</gene>
<keyword evidence="9" id="KW-1185">Reference proteome</keyword>
<protein>
    <submittedName>
        <fullName evidence="8">Uncharacterized protein</fullName>
    </submittedName>
</protein>
<dbReference type="CDD" id="cd00054">
    <property type="entry name" value="EGF_CA"/>
    <property type="match status" value="1"/>
</dbReference>
<evidence type="ECO:0000259" key="7">
    <source>
        <dbReference type="PROSITE" id="PS50234"/>
    </source>
</evidence>
<dbReference type="eggNOG" id="KOG3544">
    <property type="taxonomic scope" value="Eukaryota"/>
</dbReference>
<evidence type="ECO:0000256" key="1">
    <source>
        <dbReference type="ARBA" id="ARBA00006373"/>
    </source>
</evidence>
<name>A7RKC9_NEMVE</name>
<feature type="domain" description="VWFA" evidence="7">
    <location>
        <begin position="2208"/>
        <end position="2384"/>
    </location>
</feature>
<reference evidence="8 9" key="1">
    <citation type="journal article" date="2007" name="Science">
        <title>Sea anemone genome reveals ancestral eumetazoan gene repertoire and genomic organization.</title>
        <authorList>
            <person name="Putnam N.H."/>
            <person name="Srivastava M."/>
            <person name="Hellsten U."/>
            <person name="Dirks B."/>
            <person name="Chapman J."/>
            <person name="Salamov A."/>
            <person name="Terry A."/>
            <person name="Shapiro H."/>
            <person name="Lindquist E."/>
            <person name="Kapitonov V.V."/>
            <person name="Jurka J."/>
            <person name="Genikhovich G."/>
            <person name="Grigoriev I.V."/>
            <person name="Lucas S.M."/>
            <person name="Steele R.E."/>
            <person name="Finnerty J.R."/>
            <person name="Technau U."/>
            <person name="Martindale M.Q."/>
            <person name="Rokhsar D.S."/>
        </authorList>
    </citation>
    <scope>NUCLEOTIDE SEQUENCE [LARGE SCALE GENOMIC DNA]</scope>
    <source>
        <strain evidence="9">CH2 X CH6</strain>
    </source>
</reference>
<evidence type="ECO:0000313" key="9">
    <source>
        <dbReference type="Proteomes" id="UP000001593"/>
    </source>
</evidence>
<evidence type="ECO:0000259" key="6">
    <source>
        <dbReference type="PROSITE" id="PS50026"/>
    </source>
</evidence>
<evidence type="ECO:0000259" key="5">
    <source>
        <dbReference type="PROSITE" id="PS50022"/>
    </source>
</evidence>
<dbReference type="PROSITE" id="PS50026">
    <property type="entry name" value="EGF_3"/>
    <property type="match status" value="1"/>
</dbReference>
<dbReference type="PROSITE" id="PS00022">
    <property type="entry name" value="EGF_1"/>
    <property type="match status" value="1"/>
</dbReference>
<feature type="domain" description="VWFA" evidence="7">
    <location>
        <begin position="2391"/>
        <end position="2569"/>
    </location>
</feature>
<dbReference type="OMA" id="WITLNRY"/>
<feature type="domain" description="VWFA" evidence="7">
    <location>
        <begin position="386"/>
        <end position="553"/>
    </location>
</feature>
<dbReference type="EMBL" id="DS469515">
    <property type="protein sequence ID" value="EDO48143.1"/>
    <property type="molecule type" value="Genomic_DNA"/>
</dbReference>
<dbReference type="InterPro" id="IPR052229">
    <property type="entry name" value="Collagen-VI/PIF"/>
</dbReference>
<dbReference type="Pfam" id="PF00092">
    <property type="entry name" value="VWA"/>
    <property type="match status" value="13"/>
</dbReference>
<feature type="domain" description="VWFA" evidence="7">
    <location>
        <begin position="195"/>
        <end position="386"/>
    </location>
</feature>
<feature type="region of interest" description="Disordered" evidence="3">
    <location>
        <begin position="3479"/>
        <end position="3519"/>
    </location>
</feature>
<dbReference type="SUPFAM" id="SSF57196">
    <property type="entry name" value="EGF/Laminin"/>
    <property type="match status" value="1"/>
</dbReference>
<dbReference type="InterPro" id="IPR008979">
    <property type="entry name" value="Galactose-bd-like_sf"/>
</dbReference>
<feature type="domain" description="VWFA" evidence="7">
    <location>
        <begin position="1293"/>
        <end position="1430"/>
    </location>
</feature>
<feature type="domain" description="EGF-like" evidence="6">
    <location>
        <begin position="1468"/>
        <end position="1500"/>
    </location>
</feature>
<keyword evidence="2" id="KW-1015">Disulfide bond</keyword>
<dbReference type="Gene3D" id="2.60.120.260">
    <property type="entry name" value="Galactose-binding domain-like"/>
    <property type="match status" value="3"/>
</dbReference>
<feature type="domain" description="VWFA" evidence="7">
    <location>
        <begin position="2759"/>
        <end position="2934"/>
    </location>
</feature>
<feature type="signal peptide" evidence="4">
    <location>
        <begin position="1"/>
        <end position="24"/>
    </location>
</feature>
<feature type="chain" id="PRO_5002714498" evidence="4">
    <location>
        <begin position="25"/>
        <end position="3546"/>
    </location>
</feature>
<dbReference type="InParanoid" id="A7RKC9"/>
<dbReference type="HOGENOM" id="CLU_224715_0_0_1"/>
<dbReference type="InterPro" id="IPR036465">
    <property type="entry name" value="vWFA_dom_sf"/>
</dbReference>
<dbReference type="PROSITE" id="PS50234">
    <property type="entry name" value="VWFA"/>
    <property type="match status" value="14"/>
</dbReference>
<dbReference type="Pfam" id="PF00754">
    <property type="entry name" value="F5_F8_type_C"/>
    <property type="match status" value="3"/>
</dbReference>
<feature type="domain" description="VWFA" evidence="7">
    <location>
        <begin position="2576"/>
        <end position="2750"/>
    </location>
</feature>
<evidence type="ECO:0000256" key="3">
    <source>
        <dbReference type="SAM" id="MobiDB-lite"/>
    </source>
</evidence>
<evidence type="ECO:0000313" key="8">
    <source>
        <dbReference type="EMBL" id="EDO48143.1"/>
    </source>
</evidence>
<dbReference type="SUPFAM" id="SSF53300">
    <property type="entry name" value="vWA-like"/>
    <property type="match status" value="14"/>
</dbReference>
<keyword evidence="2" id="KW-0245">EGF-like domain</keyword>
<proteinExistence type="inferred from homology"/>
<dbReference type="InterPro" id="IPR000742">
    <property type="entry name" value="EGF"/>
</dbReference>
<dbReference type="Gene3D" id="2.10.25.10">
    <property type="entry name" value="Laminin"/>
    <property type="match status" value="1"/>
</dbReference>
<organism evidence="8 9">
    <name type="scientific">Nematostella vectensis</name>
    <name type="common">Starlet sea anemone</name>
    <dbReference type="NCBI Taxonomy" id="45351"/>
    <lineage>
        <taxon>Eukaryota</taxon>
        <taxon>Metazoa</taxon>
        <taxon>Cnidaria</taxon>
        <taxon>Anthozoa</taxon>
        <taxon>Hexacorallia</taxon>
        <taxon>Actiniaria</taxon>
        <taxon>Edwardsiidae</taxon>
        <taxon>Nematostella</taxon>
    </lineage>
</organism>
<keyword evidence="4" id="KW-0732">Signal</keyword>
<evidence type="ECO:0000256" key="2">
    <source>
        <dbReference type="PROSITE-ProRule" id="PRU00076"/>
    </source>
</evidence>
<dbReference type="CDD" id="cd00198">
    <property type="entry name" value="vWFA"/>
    <property type="match status" value="3"/>
</dbReference>
<accession>A7RKC9</accession>
<evidence type="ECO:0000256" key="4">
    <source>
        <dbReference type="SAM" id="SignalP"/>
    </source>
</evidence>